<keyword evidence="3" id="KW-1185">Reference proteome</keyword>
<dbReference type="EMBL" id="CP045895">
    <property type="protein sequence ID" value="QQP48812.1"/>
    <property type="molecule type" value="Genomic_DNA"/>
</dbReference>
<proteinExistence type="predicted"/>
<evidence type="ECO:0000313" key="2">
    <source>
        <dbReference type="EMBL" id="QQP48813.1"/>
    </source>
</evidence>
<evidence type="ECO:0000313" key="3">
    <source>
        <dbReference type="Proteomes" id="UP000595437"/>
    </source>
</evidence>
<sequence length="131" mass="14492">MSFSAPLEDTPAVKEAKATFQAAYDDATAGRHAELAPEPVMDAVEVSKAKKEFDVLFKKAKEAGVGQPFAYPPQGFAYSSNPYQALSYPPQTLYHHPLPIGGYIIQPVVYYAFPRPPFFQNRVIKPAVEKE</sequence>
<reference evidence="3" key="1">
    <citation type="submission" date="2021-01" db="EMBL/GenBank/DDBJ databases">
        <title>Caligus Genome Assembly.</title>
        <authorList>
            <person name="Gallardo-Escarate C."/>
        </authorList>
    </citation>
    <scope>NUCLEOTIDE SEQUENCE [LARGE SCALE GENOMIC DNA]</scope>
</reference>
<gene>
    <name evidence="1" type="ORF">FKW44_009242</name>
    <name evidence="2" type="ORF">FKW44_009243</name>
</gene>
<dbReference type="AlphaFoldDB" id="A0A7T8HF07"/>
<dbReference type="EMBL" id="CP045895">
    <property type="protein sequence ID" value="QQP48813.1"/>
    <property type="molecule type" value="Genomic_DNA"/>
</dbReference>
<dbReference type="Proteomes" id="UP000595437">
    <property type="component" value="Chromosome 6"/>
</dbReference>
<evidence type="ECO:0000313" key="1">
    <source>
        <dbReference type="EMBL" id="QQP48812.1"/>
    </source>
</evidence>
<reference evidence="1" key="2">
    <citation type="journal article" name="Sci. Data">
        <title>Chromosome-scale genome assembly of the sea louse Caligus rogercresseyi by SMRT sequencing and Hi-C analysis.</title>
        <authorList>
            <person name="Gallardo-Escarate C."/>
            <person name="Valenzuela-Munoz V."/>
            <person name="Nunez-Acuna G."/>
            <person name="Valenzuela-Miranda D."/>
            <person name="Goncalves A.T."/>
            <person name="Escobar-Sepulveda H."/>
            <person name="Liachko I."/>
            <person name="Nelson B."/>
            <person name="Roberts S."/>
            <person name="Warren W."/>
        </authorList>
    </citation>
    <scope>NUCLEOTIDE SEQUENCE</scope>
    <source>
        <tissue evidence="1">Whole tissue</tissue>
    </source>
</reference>
<dbReference type="OrthoDB" id="6398637at2759"/>
<accession>A0A7T8HF07</accession>
<name>A0A7T8HF07_CALRO</name>
<protein>
    <submittedName>
        <fullName evidence="1">Uncharacterized protein</fullName>
    </submittedName>
</protein>
<organism evidence="1 3">
    <name type="scientific">Caligus rogercresseyi</name>
    <name type="common">Sea louse</name>
    <dbReference type="NCBI Taxonomy" id="217165"/>
    <lineage>
        <taxon>Eukaryota</taxon>
        <taxon>Metazoa</taxon>
        <taxon>Ecdysozoa</taxon>
        <taxon>Arthropoda</taxon>
        <taxon>Crustacea</taxon>
        <taxon>Multicrustacea</taxon>
        <taxon>Hexanauplia</taxon>
        <taxon>Copepoda</taxon>
        <taxon>Siphonostomatoida</taxon>
        <taxon>Caligidae</taxon>
        <taxon>Caligus</taxon>
    </lineage>
</organism>